<sequence>MVSFDYRTLRNEPLLLESPMFRYECCEHCRTSRCPRHDGHPDPCSADPLTTNGCQAGNTMLGEVRP</sequence>
<gene>
    <name evidence="1" type="ORF">EDD33_2607</name>
</gene>
<organism evidence="1 2">
    <name type="scientific">Nocardioides aurantiacus</name>
    <dbReference type="NCBI Taxonomy" id="86796"/>
    <lineage>
        <taxon>Bacteria</taxon>
        <taxon>Bacillati</taxon>
        <taxon>Actinomycetota</taxon>
        <taxon>Actinomycetes</taxon>
        <taxon>Propionibacteriales</taxon>
        <taxon>Nocardioidaceae</taxon>
        <taxon>Nocardioides</taxon>
    </lineage>
</organism>
<protein>
    <submittedName>
        <fullName evidence="1">Uncharacterized protein</fullName>
    </submittedName>
</protein>
<evidence type="ECO:0000313" key="2">
    <source>
        <dbReference type="Proteomes" id="UP000281738"/>
    </source>
</evidence>
<evidence type="ECO:0000313" key="1">
    <source>
        <dbReference type="EMBL" id="ROR91732.1"/>
    </source>
</evidence>
<dbReference type="EMBL" id="RKHO01000001">
    <property type="protein sequence ID" value="ROR91732.1"/>
    <property type="molecule type" value="Genomic_DNA"/>
</dbReference>
<dbReference type="AlphaFoldDB" id="A0A3N2CW06"/>
<reference evidence="1 2" key="1">
    <citation type="submission" date="2018-11" db="EMBL/GenBank/DDBJ databases">
        <title>Sequencing the genomes of 1000 actinobacteria strains.</title>
        <authorList>
            <person name="Klenk H.-P."/>
        </authorList>
    </citation>
    <scope>NUCLEOTIDE SEQUENCE [LARGE SCALE GENOMIC DNA]</scope>
    <source>
        <strain evidence="1 2">DSM 12652</strain>
    </source>
</reference>
<accession>A0A3N2CW06</accession>
<keyword evidence="2" id="KW-1185">Reference proteome</keyword>
<comment type="caution">
    <text evidence="1">The sequence shown here is derived from an EMBL/GenBank/DDBJ whole genome shotgun (WGS) entry which is preliminary data.</text>
</comment>
<dbReference type="Proteomes" id="UP000281738">
    <property type="component" value="Unassembled WGS sequence"/>
</dbReference>
<proteinExistence type="predicted"/>
<name>A0A3N2CW06_9ACTN</name>